<protein>
    <submittedName>
        <fullName evidence="2">Uncharacterized protein</fullName>
    </submittedName>
</protein>
<dbReference type="EMBL" id="JASCZI010242235">
    <property type="protein sequence ID" value="MED6210251.1"/>
    <property type="molecule type" value="Genomic_DNA"/>
</dbReference>
<name>A0ABU6YLE3_9FABA</name>
<gene>
    <name evidence="2" type="ORF">PIB30_062435</name>
</gene>
<keyword evidence="3" id="KW-1185">Reference proteome</keyword>
<keyword evidence="1" id="KW-0175">Coiled coil</keyword>
<organism evidence="2 3">
    <name type="scientific">Stylosanthes scabra</name>
    <dbReference type="NCBI Taxonomy" id="79078"/>
    <lineage>
        <taxon>Eukaryota</taxon>
        <taxon>Viridiplantae</taxon>
        <taxon>Streptophyta</taxon>
        <taxon>Embryophyta</taxon>
        <taxon>Tracheophyta</taxon>
        <taxon>Spermatophyta</taxon>
        <taxon>Magnoliopsida</taxon>
        <taxon>eudicotyledons</taxon>
        <taxon>Gunneridae</taxon>
        <taxon>Pentapetalae</taxon>
        <taxon>rosids</taxon>
        <taxon>fabids</taxon>
        <taxon>Fabales</taxon>
        <taxon>Fabaceae</taxon>
        <taxon>Papilionoideae</taxon>
        <taxon>50 kb inversion clade</taxon>
        <taxon>dalbergioids sensu lato</taxon>
        <taxon>Dalbergieae</taxon>
        <taxon>Pterocarpus clade</taxon>
        <taxon>Stylosanthes</taxon>
    </lineage>
</organism>
<feature type="coiled-coil region" evidence="1">
    <location>
        <begin position="38"/>
        <end position="77"/>
    </location>
</feature>
<dbReference type="Proteomes" id="UP001341840">
    <property type="component" value="Unassembled WGS sequence"/>
</dbReference>
<proteinExistence type="predicted"/>
<sequence>MDEACSYGQRYNPWDPPPYQHCAPRYNGSINTLFLCTNQEAREDTLLHEENAESLNHEEVHECLEEVEVENEEEEAEYGDKAPKGMEIIHLASSGATPLYLPSKLHFEWVNLSNMHFLRPQHYGLLETDGQLRALCGVLDKKKMDSLGMDKSRLITCGESEFKAYSGRLHKLHNNRTKIGALNLRKHLGPWKSQEKLVDSQSNG</sequence>
<reference evidence="2 3" key="1">
    <citation type="journal article" date="2023" name="Plants (Basel)">
        <title>Bridging the Gap: Combining Genomics and Transcriptomics Approaches to Understand Stylosanthes scabra, an Orphan Legume from the Brazilian Caatinga.</title>
        <authorList>
            <person name="Ferreira-Neto J.R.C."/>
            <person name="da Silva M.D."/>
            <person name="Binneck E."/>
            <person name="de Melo N.F."/>
            <person name="da Silva R.H."/>
            <person name="de Melo A.L.T.M."/>
            <person name="Pandolfi V."/>
            <person name="Bustamante F.O."/>
            <person name="Brasileiro-Vidal A.C."/>
            <person name="Benko-Iseppon A.M."/>
        </authorList>
    </citation>
    <scope>NUCLEOTIDE SEQUENCE [LARGE SCALE GENOMIC DNA]</scope>
    <source>
        <tissue evidence="2">Leaves</tissue>
    </source>
</reference>
<evidence type="ECO:0000313" key="3">
    <source>
        <dbReference type="Proteomes" id="UP001341840"/>
    </source>
</evidence>
<evidence type="ECO:0000256" key="1">
    <source>
        <dbReference type="SAM" id="Coils"/>
    </source>
</evidence>
<evidence type="ECO:0000313" key="2">
    <source>
        <dbReference type="EMBL" id="MED6210251.1"/>
    </source>
</evidence>
<accession>A0ABU6YLE3</accession>
<comment type="caution">
    <text evidence="2">The sequence shown here is derived from an EMBL/GenBank/DDBJ whole genome shotgun (WGS) entry which is preliminary data.</text>
</comment>